<dbReference type="Proteomes" id="UP000320231">
    <property type="component" value="Chromosome"/>
</dbReference>
<organism evidence="1 2">
    <name type="scientific">Vreelandella sulfidaeris</name>
    <dbReference type="NCBI Taxonomy" id="115553"/>
    <lineage>
        <taxon>Bacteria</taxon>
        <taxon>Pseudomonadati</taxon>
        <taxon>Pseudomonadota</taxon>
        <taxon>Gammaproteobacteria</taxon>
        <taxon>Oceanospirillales</taxon>
        <taxon>Halomonadaceae</taxon>
        <taxon>Vreelandella</taxon>
    </lineage>
</organism>
<sequence length="88" mass="10197">MNDITWKSIWRSVRLILLRRKAKRLVSAVYAEFDSCGGDGGNRMKLVMRPHIAKMAKDADKVLDELSRLDPERAPKDRVYPRIQAIMQ</sequence>
<gene>
    <name evidence="1" type="ORF">HSBAA_29190</name>
</gene>
<protein>
    <submittedName>
        <fullName evidence="1">Uncharacterized protein</fullName>
    </submittedName>
</protein>
<dbReference type="AlphaFoldDB" id="A0A455U8R0"/>
<evidence type="ECO:0000313" key="1">
    <source>
        <dbReference type="EMBL" id="BBI61613.1"/>
    </source>
</evidence>
<dbReference type="EMBL" id="AP019514">
    <property type="protein sequence ID" value="BBI61613.1"/>
    <property type="molecule type" value="Genomic_DNA"/>
</dbReference>
<reference evidence="1 2" key="1">
    <citation type="journal article" date="2019" name="Microbiol. Resour. Announc.">
        <title>Complete Genome Sequence of Halomonas sulfidaeris Strain Esulfide1 Isolated from a Metal Sulfide Rock at a Depth of 2,200 Meters, Obtained Using Nanopore Sequencing.</title>
        <authorList>
            <person name="Saito M."/>
            <person name="Nishigata A."/>
            <person name="Galipon J."/>
            <person name="Arakawa K."/>
        </authorList>
    </citation>
    <scope>NUCLEOTIDE SEQUENCE [LARGE SCALE GENOMIC DNA]</scope>
    <source>
        <strain evidence="1 2">ATCC BAA-803</strain>
    </source>
</reference>
<accession>A0A455U8R0</accession>
<proteinExistence type="predicted"/>
<name>A0A455U8R0_9GAMM</name>
<dbReference type="KEGG" id="hsr:HSBAA_29190"/>
<evidence type="ECO:0000313" key="2">
    <source>
        <dbReference type="Proteomes" id="UP000320231"/>
    </source>
</evidence>